<dbReference type="EMBL" id="CP111022">
    <property type="protein sequence ID" value="WAR19185.1"/>
    <property type="molecule type" value="Genomic_DNA"/>
</dbReference>
<dbReference type="InterPro" id="IPR029404">
    <property type="entry name" value="CDIN1"/>
</dbReference>
<evidence type="ECO:0000256" key="4">
    <source>
        <dbReference type="ARBA" id="ARBA00023242"/>
    </source>
</evidence>
<dbReference type="Proteomes" id="UP001164746">
    <property type="component" value="Chromosome 11"/>
</dbReference>
<keyword evidence="3" id="KW-0963">Cytoplasm</keyword>
<reference evidence="6" key="1">
    <citation type="submission" date="2022-11" db="EMBL/GenBank/DDBJ databases">
        <title>Centuries of genome instability and evolution in soft-shell clam transmissible cancer (bioRxiv).</title>
        <authorList>
            <person name="Hart S.F.M."/>
            <person name="Yonemitsu M.A."/>
            <person name="Giersch R.M."/>
            <person name="Beal B.F."/>
            <person name="Arriagada G."/>
            <person name="Davis B.W."/>
            <person name="Ostrander E.A."/>
            <person name="Goff S.P."/>
            <person name="Metzger M.J."/>
        </authorList>
    </citation>
    <scope>NUCLEOTIDE SEQUENCE</scope>
    <source>
        <strain evidence="6">MELC-2E11</strain>
        <tissue evidence="6">Siphon/mantle</tissue>
    </source>
</reference>
<keyword evidence="4" id="KW-0539">Nucleus</keyword>
<organism evidence="6 7">
    <name type="scientific">Mya arenaria</name>
    <name type="common">Soft-shell clam</name>
    <dbReference type="NCBI Taxonomy" id="6604"/>
    <lineage>
        <taxon>Eukaryota</taxon>
        <taxon>Metazoa</taxon>
        <taxon>Spiralia</taxon>
        <taxon>Lophotrochozoa</taxon>
        <taxon>Mollusca</taxon>
        <taxon>Bivalvia</taxon>
        <taxon>Autobranchia</taxon>
        <taxon>Heteroconchia</taxon>
        <taxon>Euheterodonta</taxon>
        <taxon>Imparidentia</taxon>
        <taxon>Neoheterodontei</taxon>
        <taxon>Myida</taxon>
        <taxon>Myoidea</taxon>
        <taxon>Myidae</taxon>
        <taxon>Mya</taxon>
    </lineage>
</organism>
<evidence type="ECO:0000256" key="1">
    <source>
        <dbReference type="ARBA" id="ARBA00004123"/>
    </source>
</evidence>
<gene>
    <name evidence="6" type="ORF">MAR_001023</name>
</gene>
<protein>
    <recommendedName>
        <fullName evidence="5">CDAN1-interacting nuclease 1</fullName>
    </recommendedName>
</protein>
<dbReference type="PANTHER" id="PTHR31661:SF1">
    <property type="entry name" value="CDAN1-INTERACTING NUCLEASE 1"/>
    <property type="match status" value="1"/>
</dbReference>
<proteinExistence type="predicted"/>
<accession>A0ABY7FAR2</accession>
<evidence type="ECO:0000313" key="7">
    <source>
        <dbReference type="Proteomes" id="UP001164746"/>
    </source>
</evidence>
<evidence type="ECO:0000313" key="6">
    <source>
        <dbReference type="EMBL" id="WAR19185.1"/>
    </source>
</evidence>
<dbReference type="PANTHER" id="PTHR31661">
    <property type="entry name" value="SIMILAR TO CDNA SEQUENCE BC052040"/>
    <property type="match status" value="1"/>
</dbReference>
<name>A0ABY7FAR2_MYAAR</name>
<evidence type="ECO:0000256" key="3">
    <source>
        <dbReference type="ARBA" id="ARBA00022490"/>
    </source>
</evidence>
<evidence type="ECO:0000256" key="2">
    <source>
        <dbReference type="ARBA" id="ARBA00004496"/>
    </source>
</evidence>
<sequence length="167" mass="19153">MRKTHYIHYSSDATSHYYDRFALGMQAALLGRIILERHLSATKYEGELPPKSVVTQYMKEPSLIEDPQLAIEIHQLNHILDRLGLAYIGEDQMRAKGYDKTPDVKLEVPIAVDGRVVNWIESKASFGPGMVIYWFGFIDELDVNQDKGIILRDHFPDHIVKMDPSIK</sequence>
<dbReference type="Pfam" id="PF14811">
    <property type="entry name" value="TPD"/>
    <property type="match status" value="1"/>
</dbReference>
<evidence type="ECO:0000256" key="5">
    <source>
        <dbReference type="ARBA" id="ARBA00023480"/>
    </source>
</evidence>
<keyword evidence="7" id="KW-1185">Reference proteome</keyword>
<comment type="subcellular location">
    <subcellularLocation>
        <location evidence="2">Cytoplasm</location>
    </subcellularLocation>
    <subcellularLocation>
        <location evidence="1">Nucleus</location>
    </subcellularLocation>
</comment>